<dbReference type="Gene3D" id="1.10.790.20">
    <property type="entry name" value="Domain of unknown function DUF1476"/>
    <property type="match status" value="1"/>
</dbReference>
<dbReference type="Pfam" id="PF07345">
    <property type="entry name" value="ATPaseInh_sub_z"/>
    <property type="match status" value="1"/>
</dbReference>
<dbReference type="InterPro" id="IPR051686">
    <property type="entry name" value="Lipoprotein_DolP"/>
</dbReference>
<dbReference type="InterPro" id="IPR009945">
    <property type="entry name" value="ATPase_inh_sub_z"/>
</dbReference>
<dbReference type="SMART" id="SM00749">
    <property type="entry name" value="BON"/>
    <property type="match status" value="3"/>
</dbReference>
<evidence type="ECO:0000313" key="4">
    <source>
        <dbReference type="Proteomes" id="UP001055093"/>
    </source>
</evidence>
<gene>
    <name evidence="3" type="ORF">BGCPKDLD_0871</name>
</gene>
<protein>
    <recommendedName>
        <fullName evidence="2">BON domain-containing protein</fullName>
    </recommendedName>
</protein>
<dbReference type="EMBL" id="BPRE01000002">
    <property type="protein sequence ID" value="GJE74302.1"/>
    <property type="molecule type" value="Genomic_DNA"/>
</dbReference>
<keyword evidence="4" id="KW-1185">Reference proteome</keyword>
<dbReference type="PANTHER" id="PTHR34606">
    <property type="entry name" value="BON DOMAIN-CONTAINING PROTEIN"/>
    <property type="match status" value="1"/>
</dbReference>
<name>A0ABQ4UUC8_9HYPH</name>
<organism evidence="3 4">
    <name type="scientific">Methylorubrum suomiense</name>
    <dbReference type="NCBI Taxonomy" id="144191"/>
    <lineage>
        <taxon>Bacteria</taxon>
        <taxon>Pseudomonadati</taxon>
        <taxon>Pseudomonadota</taxon>
        <taxon>Alphaproteobacteria</taxon>
        <taxon>Hyphomicrobiales</taxon>
        <taxon>Methylobacteriaceae</taxon>
        <taxon>Methylorubrum</taxon>
    </lineage>
</organism>
<dbReference type="InterPro" id="IPR014004">
    <property type="entry name" value="Transpt-assoc_nodulatn_dom_bac"/>
</dbReference>
<feature type="domain" description="BON" evidence="2">
    <location>
        <begin position="314"/>
        <end position="382"/>
    </location>
</feature>
<sequence length="382" mass="42257">MSQIKAGLRSRRMIARRSAGTPGMVPVVAIWTFPMTTFDEREQAFERRFVHDEERRFRVRTRRNLLLAGWACERMRLEKDAAGRFIESFTDRGVVTADEPLLEMLQAELGAAGIDETLRPSAGRWRNAPRSPGPRNASALRWIKVRPPEASRLDIASTRTATGRDAMTDKDLRRDVLDELDFDPSLDAAEIGVVVSEGVVTLTGHVGSYAEKVEAENAARRVKGVRAIAQEIQVRYAEAKKIEDDQIAARALAIIDWSVHLPKSAIQVKVAKGWITLTGAVPWQYQAMGAEAAVRKLSGVVGVSNLIEVRPEVRPTLIKDKILEAFKRGAMFEADSITVRVEGDKVTLEGAVTAWAERDAAERAAWSVPGVRAVEDRIVALS</sequence>
<evidence type="ECO:0000313" key="3">
    <source>
        <dbReference type="EMBL" id="GJE74302.1"/>
    </source>
</evidence>
<reference evidence="3" key="2">
    <citation type="submission" date="2021-08" db="EMBL/GenBank/DDBJ databases">
        <authorList>
            <person name="Tani A."/>
            <person name="Ola A."/>
            <person name="Ogura Y."/>
            <person name="Katsura K."/>
            <person name="Hayashi T."/>
        </authorList>
    </citation>
    <scope>NUCLEOTIDE SEQUENCE</scope>
    <source>
        <strain evidence="3">DSM 14458</strain>
    </source>
</reference>
<accession>A0ABQ4UUC8</accession>
<feature type="domain" description="BON" evidence="2">
    <location>
        <begin position="243"/>
        <end position="311"/>
    </location>
</feature>
<keyword evidence="1" id="KW-0732">Signal</keyword>
<comment type="caution">
    <text evidence="3">The sequence shown here is derived from an EMBL/GenBank/DDBJ whole genome shotgun (WGS) entry which is preliminary data.</text>
</comment>
<feature type="domain" description="BON" evidence="2">
    <location>
        <begin position="168"/>
        <end position="236"/>
    </location>
</feature>
<reference evidence="3" key="1">
    <citation type="journal article" date="2021" name="Front. Microbiol.">
        <title>Comprehensive Comparative Genomics and Phenotyping of Methylobacterium Species.</title>
        <authorList>
            <person name="Alessa O."/>
            <person name="Ogura Y."/>
            <person name="Fujitani Y."/>
            <person name="Takami H."/>
            <person name="Hayashi T."/>
            <person name="Sahin N."/>
            <person name="Tani A."/>
        </authorList>
    </citation>
    <scope>NUCLEOTIDE SEQUENCE</scope>
    <source>
        <strain evidence="3">DSM 14458</strain>
    </source>
</reference>
<dbReference type="Gene3D" id="3.30.1340.30">
    <property type="match status" value="3"/>
</dbReference>
<dbReference type="InterPro" id="IPR007055">
    <property type="entry name" value="BON_dom"/>
</dbReference>
<proteinExistence type="predicted"/>
<evidence type="ECO:0000256" key="1">
    <source>
        <dbReference type="ARBA" id="ARBA00022729"/>
    </source>
</evidence>
<dbReference type="PANTHER" id="PTHR34606:SF4">
    <property type="entry name" value="OUTER MEMBRANE LIPOPROTEIN DOLP"/>
    <property type="match status" value="1"/>
</dbReference>
<dbReference type="Proteomes" id="UP001055093">
    <property type="component" value="Unassembled WGS sequence"/>
</dbReference>
<dbReference type="InterPro" id="IPR038293">
    <property type="entry name" value="ATPase_inh_sub_z_sf"/>
</dbReference>
<dbReference type="PROSITE" id="PS50914">
    <property type="entry name" value="BON"/>
    <property type="match status" value="3"/>
</dbReference>
<dbReference type="Pfam" id="PF04972">
    <property type="entry name" value="BON"/>
    <property type="match status" value="3"/>
</dbReference>
<evidence type="ECO:0000259" key="2">
    <source>
        <dbReference type="PROSITE" id="PS50914"/>
    </source>
</evidence>